<dbReference type="EMBL" id="CP021121">
    <property type="protein sequence ID" value="ARQ70827.1"/>
    <property type="molecule type" value="Genomic_DNA"/>
</dbReference>
<dbReference type="InterPro" id="IPR036736">
    <property type="entry name" value="ACP-like_sf"/>
</dbReference>
<proteinExistence type="predicted"/>
<dbReference type="InterPro" id="IPR045851">
    <property type="entry name" value="AMP-bd_C_sf"/>
</dbReference>
<gene>
    <name evidence="4" type="ORF">CAG99_20050</name>
</gene>
<dbReference type="OrthoDB" id="2472181at2"/>
<dbReference type="GO" id="GO:0043041">
    <property type="term" value="P:amino acid activation for nonribosomal peptide biosynthetic process"/>
    <property type="evidence" value="ECO:0007669"/>
    <property type="project" value="TreeGrafter"/>
</dbReference>
<dbReference type="PANTHER" id="PTHR45527:SF1">
    <property type="entry name" value="FATTY ACID SYNTHASE"/>
    <property type="match status" value="1"/>
</dbReference>
<dbReference type="SUPFAM" id="SSF56801">
    <property type="entry name" value="Acetyl-CoA synthetase-like"/>
    <property type="match status" value="1"/>
</dbReference>
<keyword evidence="1" id="KW-0596">Phosphopantetheine</keyword>
<dbReference type="GO" id="GO:0031177">
    <property type="term" value="F:phosphopantetheine binding"/>
    <property type="evidence" value="ECO:0007669"/>
    <property type="project" value="InterPro"/>
</dbReference>
<sequence>MDLLDAVARQVRRAPDAVALTDHLGTRLTYAELDSRARTAAGALAARGVRPGDRVGLVLPRAADLFVLELAVLLAGACFTPLDPAQPPERLRLLLGRAAPALLVTDDEELARAGGVPAVRPEALLAGREPAPRDPGAGPHDPAYCLFTSGSTGPPVGTLISRAAMDTYVTAYARLVGASPRERGAQIGSPGFDVTIDELWPFLGAGASVHIASDSDRSSPRALVDWLRAHRITQTYVPPLLLEAIFRLDAADLGELRLIRTGGERLAAYPPPGFPSRVLNEYGPTETVAGAVFCDVSAWPDRGILPPIGTPLPHIRASVRDREGRPVVPGTPGELYLGGPTVGIGYLGDEARTARKFVRVDGERCFRTGDLVRELPSGDLEFLRRLDDQVQLFGKRVEPGEVESAAATHPAVRRAAVVAPTDGAGRADRLVCFVEWHPGHADADAARLRAHLAGLLPDHLVPAETHTVDRLPTTPAGKVDRRALLRLRSAPADPAPTPQALVEVWERVLGVTGLGVDSDFFLHGGDSARAVTAVTEVGLRLGLRIAARDVFVHPTPAELAKRLAEDTR</sequence>
<dbReference type="Gene3D" id="1.10.1200.10">
    <property type="entry name" value="ACP-like"/>
    <property type="match status" value="1"/>
</dbReference>
<keyword evidence="2" id="KW-0597">Phosphoprotein</keyword>
<dbReference type="PANTHER" id="PTHR45527">
    <property type="entry name" value="NONRIBOSOMAL PEPTIDE SYNTHETASE"/>
    <property type="match status" value="1"/>
</dbReference>
<dbReference type="Pfam" id="PF00550">
    <property type="entry name" value="PP-binding"/>
    <property type="match status" value="1"/>
</dbReference>
<organism evidence="4 5">
    <name type="scientific">Streptomyces marincola</name>
    <dbReference type="NCBI Taxonomy" id="2878388"/>
    <lineage>
        <taxon>Bacteria</taxon>
        <taxon>Bacillati</taxon>
        <taxon>Actinomycetota</taxon>
        <taxon>Actinomycetes</taxon>
        <taxon>Kitasatosporales</taxon>
        <taxon>Streptomycetaceae</taxon>
        <taxon>Streptomyces</taxon>
    </lineage>
</organism>
<dbReference type="Pfam" id="PF00501">
    <property type="entry name" value="AMP-binding"/>
    <property type="match status" value="1"/>
</dbReference>
<dbReference type="InterPro" id="IPR042099">
    <property type="entry name" value="ANL_N_sf"/>
</dbReference>
<dbReference type="Gene3D" id="3.30.300.30">
    <property type="match status" value="1"/>
</dbReference>
<dbReference type="Proteomes" id="UP000194218">
    <property type="component" value="Chromosome"/>
</dbReference>
<accession>A0A1W7D1J4</accession>
<reference evidence="4 5" key="1">
    <citation type="submission" date="2017-05" db="EMBL/GenBank/DDBJ databases">
        <title>Complete genome sequence of Streptomyces sp. SCSIO 03032 revealed the diverse biosynthetic pathways for its bioactive secondary metabolites.</title>
        <authorList>
            <person name="Ma L."/>
            <person name="Zhu Y."/>
            <person name="Zhang W."/>
            <person name="Zhang G."/>
            <person name="Tian X."/>
            <person name="Zhang S."/>
            <person name="Zhang C."/>
        </authorList>
    </citation>
    <scope>NUCLEOTIDE SEQUENCE [LARGE SCALE GENOMIC DNA]</scope>
    <source>
        <strain evidence="4 5">SCSIO 03032</strain>
    </source>
</reference>
<dbReference type="InterPro" id="IPR025110">
    <property type="entry name" value="AMP-bd_C"/>
</dbReference>
<keyword evidence="5" id="KW-1185">Reference proteome</keyword>
<dbReference type="GO" id="GO:0044550">
    <property type="term" value="P:secondary metabolite biosynthetic process"/>
    <property type="evidence" value="ECO:0007669"/>
    <property type="project" value="TreeGrafter"/>
</dbReference>
<feature type="domain" description="Carrier" evidence="3">
    <location>
        <begin position="492"/>
        <end position="567"/>
    </location>
</feature>
<dbReference type="SUPFAM" id="SSF47336">
    <property type="entry name" value="ACP-like"/>
    <property type="match status" value="1"/>
</dbReference>
<dbReference type="RefSeq" id="WP_086160667.1">
    <property type="nucleotide sequence ID" value="NZ_CP021121.1"/>
</dbReference>
<dbReference type="PROSITE" id="PS50075">
    <property type="entry name" value="CARRIER"/>
    <property type="match status" value="1"/>
</dbReference>
<dbReference type="AlphaFoldDB" id="A0A1W7D1J4"/>
<evidence type="ECO:0000313" key="5">
    <source>
        <dbReference type="Proteomes" id="UP000194218"/>
    </source>
</evidence>
<dbReference type="InterPro" id="IPR000873">
    <property type="entry name" value="AMP-dep_synth/lig_dom"/>
</dbReference>
<dbReference type="GO" id="GO:0005737">
    <property type="term" value="C:cytoplasm"/>
    <property type="evidence" value="ECO:0007669"/>
    <property type="project" value="TreeGrafter"/>
</dbReference>
<dbReference type="SMART" id="SM00823">
    <property type="entry name" value="PKS_PP"/>
    <property type="match status" value="1"/>
</dbReference>
<dbReference type="GO" id="GO:0017000">
    <property type="term" value="P:antibiotic biosynthetic process"/>
    <property type="evidence" value="ECO:0007669"/>
    <property type="project" value="UniProtKB-ARBA"/>
</dbReference>
<dbReference type="InterPro" id="IPR020806">
    <property type="entry name" value="PKS_PP-bd"/>
</dbReference>
<evidence type="ECO:0000259" key="3">
    <source>
        <dbReference type="PROSITE" id="PS50075"/>
    </source>
</evidence>
<name>A0A1W7D1J4_9ACTN</name>
<protein>
    <recommendedName>
        <fullName evidence="3">Carrier domain-containing protein</fullName>
    </recommendedName>
</protein>
<dbReference type="KEGG" id="smao:CAG99_20050"/>
<dbReference type="CDD" id="cd05930">
    <property type="entry name" value="A_NRPS"/>
    <property type="match status" value="1"/>
</dbReference>
<evidence type="ECO:0000313" key="4">
    <source>
        <dbReference type="EMBL" id="ARQ70827.1"/>
    </source>
</evidence>
<dbReference type="InterPro" id="IPR009081">
    <property type="entry name" value="PP-bd_ACP"/>
</dbReference>
<evidence type="ECO:0000256" key="1">
    <source>
        <dbReference type="ARBA" id="ARBA00022450"/>
    </source>
</evidence>
<dbReference type="Pfam" id="PF13193">
    <property type="entry name" value="AMP-binding_C"/>
    <property type="match status" value="1"/>
</dbReference>
<dbReference type="Gene3D" id="3.40.50.12780">
    <property type="entry name" value="N-terminal domain of ligase-like"/>
    <property type="match status" value="1"/>
</dbReference>
<evidence type="ECO:0000256" key="2">
    <source>
        <dbReference type="ARBA" id="ARBA00022553"/>
    </source>
</evidence>